<dbReference type="Proteomes" id="UP000078559">
    <property type="component" value="Chromosome 9"/>
</dbReference>
<dbReference type="InterPro" id="IPR016181">
    <property type="entry name" value="Acyl_CoA_acyltransferase"/>
</dbReference>
<organism evidence="2 3">
    <name type="scientific">Cytospora mali</name>
    <name type="common">Apple Valsa canker fungus</name>
    <name type="synonym">Valsa mali</name>
    <dbReference type="NCBI Taxonomy" id="578113"/>
    <lineage>
        <taxon>Eukaryota</taxon>
        <taxon>Fungi</taxon>
        <taxon>Dikarya</taxon>
        <taxon>Ascomycota</taxon>
        <taxon>Pezizomycotina</taxon>
        <taxon>Sordariomycetes</taxon>
        <taxon>Sordariomycetidae</taxon>
        <taxon>Diaporthales</taxon>
        <taxon>Cytosporaceae</taxon>
        <taxon>Cytospora</taxon>
    </lineage>
</organism>
<proteinExistence type="predicted"/>
<evidence type="ECO:0000313" key="3">
    <source>
        <dbReference type="Proteomes" id="UP000078559"/>
    </source>
</evidence>
<dbReference type="EMBL" id="CM003106">
    <property type="protein sequence ID" value="KUI73016.1"/>
    <property type="molecule type" value="Genomic_DNA"/>
</dbReference>
<gene>
    <name evidence="2" type="ORF">VM1G_08318</name>
</gene>
<evidence type="ECO:0000259" key="1">
    <source>
        <dbReference type="PROSITE" id="PS51186"/>
    </source>
</evidence>
<keyword evidence="3" id="KW-1185">Reference proteome</keyword>
<accession>A0A194W968</accession>
<dbReference type="Gene3D" id="3.40.630.30">
    <property type="match status" value="1"/>
</dbReference>
<reference evidence="2" key="1">
    <citation type="submission" date="2014-12" db="EMBL/GenBank/DDBJ databases">
        <title>Genome Sequence of Valsa Canker Pathogens Uncovers a Specific Adaption of Colonization on Woody Bark.</title>
        <authorList>
            <person name="Yin Z."/>
            <person name="Liu H."/>
            <person name="Gao X."/>
            <person name="Li Z."/>
            <person name="Song N."/>
            <person name="Ke X."/>
            <person name="Dai Q."/>
            <person name="Wu Y."/>
            <person name="Sun Y."/>
            <person name="Xu J.-R."/>
            <person name="Kang Z.K."/>
            <person name="Wang L."/>
            <person name="Huang L."/>
        </authorList>
    </citation>
    <scope>NUCLEOTIDE SEQUENCE [LARGE SCALE GENOMIC DNA]</scope>
    <source>
        <strain evidence="2">03-8</strain>
    </source>
</reference>
<dbReference type="SMR" id="A0A194W968"/>
<name>A0A194W968_CYTMA</name>
<feature type="domain" description="N-acetyltransferase" evidence="1">
    <location>
        <begin position="12"/>
        <end position="209"/>
    </location>
</feature>
<dbReference type="GO" id="GO:0016747">
    <property type="term" value="F:acyltransferase activity, transferring groups other than amino-acyl groups"/>
    <property type="evidence" value="ECO:0007669"/>
    <property type="project" value="InterPro"/>
</dbReference>
<dbReference type="PROSITE" id="PS51186">
    <property type="entry name" value="GNAT"/>
    <property type="match status" value="1"/>
</dbReference>
<dbReference type="SUPFAM" id="SSF55729">
    <property type="entry name" value="Acyl-CoA N-acyltransferases (Nat)"/>
    <property type="match status" value="1"/>
</dbReference>
<dbReference type="CDD" id="cd04301">
    <property type="entry name" value="NAT_SF"/>
    <property type="match status" value="1"/>
</dbReference>
<dbReference type="Pfam" id="PF00583">
    <property type="entry name" value="Acetyltransf_1"/>
    <property type="match status" value="1"/>
</dbReference>
<sequence>MTTENAPAQPKCTLEPMNLHEQAQADELLRQRKVCGWADKPEDITKWRDKMEGNNRTVSLFWIRPTSQPDLRVGHISLDSESRVPDLELANPHDKSVLTIANFFILPEHRRGGLGRAAVQTLEKWARIEPYGSRNCKTVALTTISRKYSEDDEWRAEYLRMAGVESPKPGFSNEEWYLRMGYTKWKDERLYPGPDGYKFLAAFLRKRIA</sequence>
<protein>
    <recommendedName>
        <fullName evidence="1">N-acetyltransferase domain-containing protein</fullName>
    </recommendedName>
</protein>
<dbReference type="AlphaFoldDB" id="A0A194W968"/>
<dbReference type="InterPro" id="IPR000182">
    <property type="entry name" value="GNAT_dom"/>
</dbReference>
<evidence type="ECO:0000313" key="2">
    <source>
        <dbReference type="EMBL" id="KUI73016.1"/>
    </source>
</evidence>